<reference evidence="1 2" key="1">
    <citation type="journal article" date="2017" name="Genome Announc.">
        <title>Complete Genome Sequence of Burkholderia stabilis FERMP-21014.</title>
        <authorList>
            <person name="Konishi K."/>
            <person name="Kumagai T."/>
            <person name="Sakasegawa S."/>
            <person name="Tamura T."/>
        </authorList>
    </citation>
    <scope>NUCLEOTIDE SEQUENCE [LARGE SCALE GENOMIC DNA]</scope>
    <source>
        <strain evidence="1 2">FERMP-21014</strain>
    </source>
</reference>
<sequence length="52" mass="5909">MPICEQLIGALGDDVQNAIRVCRLCDEDACDLRRCPSERAYRRLLAERDATN</sequence>
<evidence type="ECO:0000313" key="1">
    <source>
        <dbReference type="EMBL" id="BAX57616.1"/>
    </source>
</evidence>
<name>A0A1Y1BEP4_9BURK</name>
<gene>
    <name evidence="1" type="ORF">BSFP_004090</name>
</gene>
<dbReference type="EMBL" id="AP018111">
    <property type="protein sequence ID" value="BAX57616.1"/>
    <property type="molecule type" value="Genomic_DNA"/>
</dbReference>
<accession>A0A1Y1BEP4</accession>
<organism evidence="1 2">
    <name type="scientific">Burkholderia stabilis</name>
    <dbReference type="NCBI Taxonomy" id="95485"/>
    <lineage>
        <taxon>Bacteria</taxon>
        <taxon>Pseudomonadati</taxon>
        <taxon>Pseudomonadota</taxon>
        <taxon>Betaproteobacteria</taxon>
        <taxon>Burkholderiales</taxon>
        <taxon>Burkholderiaceae</taxon>
        <taxon>Burkholderia</taxon>
        <taxon>Burkholderia cepacia complex</taxon>
    </lineage>
</organism>
<proteinExistence type="predicted"/>
<dbReference type="RefSeq" id="WP_157776323.1">
    <property type="nucleotide sequence ID" value="NZ_AP018111.1"/>
</dbReference>
<dbReference type="Proteomes" id="UP000218432">
    <property type="component" value="Chromosome 1"/>
</dbReference>
<dbReference type="AlphaFoldDB" id="A0A1Y1BEP4"/>
<evidence type="ECO:0000313" key="2">
    <source>
        <dbReference type="Proteomes" id="UP000218432"/>
    </source>
</evidence>
<protein>
    <submittedName>
        <fullName evidence="1">Uncharacterized protein</fullName>
    </submittedName>
</protein>